<dbReference type="OrthoDB" id="5518345at2759"/>
<dbReference type="SUPFAM" id="SSF54897">
    <property type="entry name" value="Protease propeptides/inhibitors"/>
    <property type="match status" value="1"/>
</dbReference>
<protein>
    <submittedName>
        <fullName evidence="1">2279_t:CDS:1</fullName>
    </submittedName>
</protein>
<sequence length="63" mass="7121">MYKSNTPDSVIDKHVTDFEAQATKNKLYKGIMVTVPENTFNTFSTQNDEHIDTVEVDGVVKTQ</sequence>
<comment type="caution">
    <text evidence="1">The sequence shown here is derived from an EMBL/GenBank/DDBJ whole genome shotgun (WGS) entry which is preliminary data.</text>
</comment>
<proteinExistence type="predicted"/>
<organism evidence="1 2">
    <name type="scientific">Ambispora gerdemannii</name>
    <dbReference type="NCBI Taxonomy" id="144530"/>
    <lineage>
        <taxon>Eukaryota</taxon>
        <taxon>Fungi</taxon>
        <taxon>Fungi incertae sedis</taxon>
        <taxon>Mucoromycota</taxon>
        <taxon>Glomeromycotina</taxon>
        <taxon>Glomeromycetes</taxon>
        <taxon>Archaeosporales</taxon>
        <taxon>Ambisporaceae</taxon>
        <taxon>Ambispora</taxon>
    </lineage>
</organism>
<dbReference type="Proteomes" id="UP000789831">
    <property type="component" value="Unassembled WGS sequence"/>
</dbReference>
<dbReference type="Gene3D" id="3.30.70.80">
    <property type="entry name" value="Peptidase S8 propeptide/proteinase inhibitor I9"/>
    <property type="match status" value="1"/>
</dbReference>
<keyword evidence="2" id="KW-1185">Reference proteome</keyword>
<evidence type="ECO:0000313" key="2">
    <source>
        <dbReference type="Proteomes" id="UP000789831"/>
    </source>
</evidence>
<gene>
    <name evidence="1" type="ORF">AGERDE_LOCUS7542</name>
</gene>
<dbReference type="EMBL" id="CAJVPL010001394">
    <property type="protein sequence ID" value="CAG8569001.1"/>
    <property type="molecule type" value="Genomic_DNA"/>
</dbReference>
<reference evidence="1" key="1">
    <citation type="submission" date="2021-06" db="EMBL/GenBank/DDBJ databases">
        <authorList>
            <person name="Kallberg Y."/>
            <person name="Tangrot J."/>
            <person name="Rosling A."/>
        </authorList>
    </citation>
    <scope>NUCLEOTIDE SEQUENCE</scope>
    <source>
        <strain evidence="1">MT106</strain>
    </source>
</reference>
<name>A0A9N9BM01_9GLOM</name>
<accession>A0A9N9BM01</accession>
<dbReference type="InterPro" id="IPR037045">
    <property type="entry name" value="S8pro/Inhibitor_I9_sf"/>
</dbReference>
<evidence type="ECO:0000313" key="1">
    <source>
        <dbReference type="EMBL" id="CAG8569001.1"/>
    </source>
</evidence>
<dbReference type="AlphaFoldDB" id="A0A9N9BM01"/>